<accession>A0A835CVE9</accession>
<sequence length="1319" mass="152789">MEHKNLLTTLRDLHEQKKTGELDEDEDDFLDDIKWRGIIDYDLLESYMEHINEEIRLEALGLIVDSRKSTLHFVQKELDLIVNFLTINLGEKMEYVPIIKRSLKRLKGSLAVFKRNSSQLEKLEKQESSKKQITDRINIFEKVKEEIIPIIDESIQHIINYEKFYMKIRNICLTGLTPGSTHAKKNNSLKILQASEELLSNDFAKLKWSNEQATKLYQCLLLDTYETNKQNIYKIIKNIEPTILKLDNENKIHEIIDVALKLGNSMRPVDSITASYMLKICLLSPCIENVLKNYYKFDNFDSHDDPDYLTLQMIIIVMEKLREPAKLASENIILATSKYSLYGYLTCIKSLLSMCDFNSKKNELWKKTINNIILICTSLNESASKIVNNSSPEGHFPMERKNLDIKKINDITTTVTPQMVLLCTWRTVKEVSLLFGYITSKLPIEGEKNCEIGLLNEEQIVNIGNQLVAMLCETKHRGAFEQAHTGFEQICRRLWKLEQINLYNLPKIWLWHVLLAISGLAPGNEKLCSTRRSAGVPYMVQAAIVSEPSVIKKKDAIVFHTTMKILLDITKIDDEFELWAKSWELISTNKFFLDIQDEHSKPCILTDENSICNVTLTEVKTHALNILRSLFKHTQLGDLTKNYAENGLIAAIKSYDEKTWAERNAATLLYSSLITRIFGVQRTRDHVNLTVHNKMTVKIFFDRYPILLEFMFNELDNFVKLNDRIIKPSIQAILLILSRLYLSIHTDIQEDNDKINKFIKLISSCAKSRVYKTRELAARALVPFLNVNTVELFLLKLFKNISDDKKRLNLNLMHGYILQILEITKTGILTSCELSMENLDLFIIRSSWILENLEVNNNLPACYPLATVYIETLQELLKIRNYLDNQIIFNKFFYRLLNHTSIHEIPVLKNRPGKETYEATAAKFLIKLMEVRSKDEIVLSKLIDAWSGILSYNNCEVQITGWMNIVLAIHQTSSEKLLHCSIDIAIKHLRKSQLIDNELKNVIYEFLHDVFLANEQNLEPYKSWDNFKSLSKAIIIIFQDKMPDESSSLFKLLGKVFGKLIKNKIYMELVETLDDKVFEMFCDNSWTGSASYDCRIAIASIIHDVYFDIRKTKRKLVHGILLNWWTTVLNLLIDDNIEVRKLAAIAISKVEPVNQLKCNSSSLKLFFNKFSKCFYDEESSMFAAYFVWSLNLSDGDYEMDESDVFNKCYNYENFEPLAISDLCGEYLTTLVDRLDINIAFPLDVQNWLARRLNISPMECQDPHTLVKFYYQSLPNLNGKLIDILDPTYNDKLLQILAFEKFGYIGNEKNLKYSLASVEL</sequence>
<reference evidence="7 8" key="1">
    <citation type="submission" date="2020-08" db="EMBL/GenBank/DDBJ databases">
        <title>Aphidius gifuensis genome sequencing and assembly.</title>
        <authorList>
            <person name="Du Z."/>
        </authorList>
    </citation>
    <scope>NUCLEOTIDE SEQUENCE [LARGE SCALE GENOMIC DNA]</scope>
    <source>
        <strain evidence="7">YNYX2018</strain>
        <tissue evidence="7">Adults</tissue>
    </source>
</reference>
<dbReference type="InterPro" id="IPR016024">
    <property type="entry name" value="ARM-type_fold"/>
</dbReference>
<evidence type="ECO:0000259" key="4">
    <source>
        <dbReference type="Pfam" id="PF10350"/>
    </source>
</evidence>
<dbReference type="Pfam" id="PF25151">
    <property type="entry name" value="TPR_Trm732_C"/>
    <property type="match status" value="1"/>
</dbReference>
<dbReference type="InterPro" id="IPR019442">
    <property type="entry name" value="THADA/TRM732_DUF2428"/>
</dbReference>
<dbReference type="PANTHER" id="PTHR14387">
    <property type="entry name" value="THADA/DEATH RECEPTOR INTERACTING PROTEIN"/>
    <property type="match status" value="1"/>
</dbReference>
<evidence type="ECO:0000259" key="6">
    <source>
        <dbReference type="Pfam" id="PF25151"/>
    </source>
</evidence>
<proteinExistence type="inferred from homology"/>
<keyword evidence="8" id="KW-1185">Reference proteome</keyword>
<evidence type="ECO:0000313" key="7">
    <source>
        <dbReference type="EMBL" id="KAF7997382.1"/>
    </source>
</evidence>
<dbReference type="GO" id="GO:0005829">
    <property type="term" value="C:cytosol"/>
    <property type="evidence" value="ECO:0007669"/>
    <property type="project" value="TreeGrafter"/>
</dbReference>
<evidence type="ECO:0000259" key="5">
    <source>
        <dbReference type="Pfam" id="PF25150"/>
    </source>
</evidence>
<evidence type="ECO:0000256" key="2">
    <source>
        <dbReference type="ARBA" id="ARBA00022694"/>
    </source>
</evidence>
<evidence type="ECO:0000256" key="3">
    <source>
        <dbReference type="ARBA" id="ARBA00035698"/>
    </source>
</evidence>
<dbReference type="SUPFAM" id="SSF48371">
    <property type="entry name" value="ARM repeat"/>
    <property type="match status" value="1"/>
</dbReference>
<feature type="domain" description="tRNA (32-2'-O)-methyltransferase regulator THADA-like TPR repeats region" evidence="5">
    <location>
        <begin position="36"/>
        <end position="193"/>
    </location>
</feature>
<feature type="domain" description="tRNA (32-2'-O)-methyltransferase regulator THADA-like C-terminal TPR repeats region" evidence="6">
    <location>
        <begin position="663"/>
        <end position="822"/>
    </location>
</feature>
<organism evidence="7 8">
    <name type="scientific">Aphidius gifuensis</name>
    <name type="common">Parasitoid wasp</name>
    <dbReference type="NCBI Taxonomy" id="684658"/>
    <lineage>
        <taxon>Eukaryota</taxon>
        <taxon>Metazoa</taxon>
        <taxon>Ecdysozoa</taxon>
        <taxon>Arthropoda</taxon>
        <taxon>Hexapoda</taxon>
        <taxon>Insecta</taxon>
        <taxon>Pterygota</taxon>
        <taxon>Neoptera</taxon>
        <taxon>Endopterygota</taxon>
        <taxon>Hymenoptera</taxon>
        <taxon>Apocrita</taxon>
        <taxon>Ichneumonoidea</taxon>
        <taxon>Braconidae</taxon>
        <taxon>Aphidiinae</taxon>
        <taxon>Aphidius</taxon>
    </lineage>
</organism>
<comment type="caution">
    <text evidence="7">The sequence shown here is derived from an EMBL/GenBank/DDBJ whole genome shotgun (WGS) entry which is preliminary data.</text>
</comment>
<protein>
    <recommendedName>
        <fullName evidence="3">tRNA (32-2'-O)-methyltransferase regulator THADA</fullName>
    </recommendedName>
</protein>
<dbReference type="Pfam" id="PF10350">
    <property type="entry name" value="DUF2428"/>
    <property type="match status" value="1"/>
</dbReference>
<name>A0A835CVE9_APHGI</name>
<dbReference type="InterPro" id="IPR056842">
    <property type="entry name" value="THADA-like_TPR_C"/>
</dbReference>
<dbReference type="PANTHER" id="PTHR14387:SF7">
    <property type="entry name" value="THYROID ADENOMA-ASSOCIATED PROTEIN"/>
    <property type="match status" value="1"/>
</dbReference>
<dbReference type="InterPro" id="IPR056843">
    <property type="entry name" value="THADA-like_TPR"/>
</dbReference>
<feature type="domain" description="DUF2428" evidence="4">
    <location>
        <begin position="368"/>
        <end position="661"/>
    </location>
</feature>
<dbReference type="Pfam" id="PF25150">
    <property type="entry name" value="TPR_Trm732"/>
    <property type="match status" value="1"/>
</dbReference>
<dbReference type="OrthoDB" id="73997at2759"/>
<dbReference type="InterPro" id="IPR051954">
    <property type="entry name" value="tRNA_methyltransferase_THADA"/>
</dbReference>
<gene>
    <name evidence="7" type="ORF">HCN44_005659</name>
</gene>
<dbReference type="Proteomes" id="UP000639338">
    <property type="component" value="Unassembled WGS sequence"/>
</dbReference>
<comment type="similarity">
    <text evidence="1">Belongs to the THADA family.</text>
</comment>
<keyword evidence="2" id="KW-0819">tRNA processing</keyword>
<evidence type="ECO:0000256" key="1">
    <source>
        <dbReference type="ARBA" id="ARBA00010409"/>
    </source>
</evidence>
<dbReference type="EMBL" id="JACMRX010000001">
    <property type="protein sequence ID" value="KAF7997382.1"/>
    <property type="molecule type" value="Genomic_DNA"/>
</dbReference>
<evidence type="ECO:0000313" key="8">
    <source>
        <dbReference type="Proteomes" id="UP000639338"/>
    </source>
</evidence>
<dbReference type="GO" id="GO:0030488">
    <property type="term" value="P:tRNA methylation"/>
    <property type="evidence" value="ECO:0007669"/>
    <property type="project" value="TreeGrafter"/>
</dbReference>